<dbReference type="EMBL" id="JAYMYR010000009">
    <property type="protein sequence ID" value="KAK7342262.1"/>
    <property type="molecule type" value="Genomic_DNA"/>
</dbReference>
<evidence type="ECO:0000313" key="3">
    <source>
        <dbReference type="Proteomes" id="UP001374584"/>
    </source>
</evidence>
<evidence type="ECO:0000256" key="1">
    <source>
        <dbReference type="ARBA" id="ARBA00023117"/>
    </source>
</evidence>
<name>A0AAN9LYQ7_PHACN</name>
<comment type="caution">
    <text evidence="2">The sequence shown here is derived from an EMBL/GenBank/DDBJ whole genome shotgun (WGS) entry which is preliminary data.</text>
</comment>
<dbReference type="AlphaFoldDB" id="A0AAN9LYQ7"/>
<dbReference type="Proteomes" id="UP001374584">
    <property type="component" value="Unassembled WGS sequence"/>
</dbReference>
<organism evidence="2 3">
    <name type="scientific">Phaseolus coccineus</name>
    <name type="common">Scarlet runner bean</name>
    <name type="synonym">Phaseolus multiflorus</name>
    <dbReference type="NCBI Taxonomy" id="3886"/>
    <lineage>
        <taxon>Eukaryota</taxon>
        <taxon>Viridiplantae</taxon>
        <taxon>Streptophyta</taxon>
        <taxon>Embryophyta</taxon>
        <taxon>Tracheophyta</taxon>
        <taxon>Spermatophyta</taxon>
        <taxon>Magnoliopsida</taxon>
        <taxon>eudicotyledons</taxon>
        <taxon>Gunneridae</taxon>
        <taxon>Pentapetalae</taxon>
        <taxon>rosids</taxon>
        <taxon>fabids</taxon>
        <taxon>Fabales</taxon>
        <taxon>Fabaceae</taxon>
        <taxon>Papilionoideae</taxon>
        <taxon>50 kb inversion clade</taxon>
        <taxon>NPAAA clade</taxon>
        <taxon>indigoferoid/millettioid clade</taxon>
        <taxon>Phaseoleae</taxon>
        <taxon>Phaseolus</taxon>
    </lineage>
</organism>
<evidence type="ECO:0008006" key="4">
    <source>
        <dbReference type="Google" id="ProtNLM"/>
    </source>
</evidence>
<accession>A0AAN9LYQ7</accession>
<gene>
    <name evidence="2" type="ORF">VNO80_25208</name>
</gene>
<sequence length="87" mass="10365">MVGRDAWIFKKNDFGDHKNMKKNKTMSLQDIESKLKILEYSKVDEFADDMMSVFSYPLGYPPISEIHKIAKRIIKTFEFAWKTMKKR</sequence>
<keyword evidence="3" id="KW-1185">Reference proteome</keyword>
<reference evidence="2 3" key="1">
    <citation type="submission" date="2024-01" db="EMBL/GenBank/DDBJ databases">
        <title>The genomes of 5 underutilized Papilionoideae crops provide insights into root nodulation and disease resistanc.</title>
        <authorList>
            <person name="Jiang F."/>
        </authorList>
    </citation>
    <scope>NUCLEOTIDE SEQUENCE [LARGE SCALE GENOMIC DNA]</scope>
    <source>
        <strain evidence="2">JINMINGXINNONG_FW02</strain>
        <tissue evidence="2">Leaves</tissue>
    </source>
</reference>
<evidence type="ECO:0000313" key="2">
    <source>
        <dbReference type="EMBL" id="KAK7342262.1"/>
    </source>
</evidence>
<dbReference type="SUPFAM" id="SSF47370">
    <property type="entry name" value="Bromodomain"/>
    <property type="match status" value="1"/>
</dbReference>
<proteinExistence type="predicted"/>
<dbReference type="Gene3D" id="1.20.920.10">
    <property type="entry name" value="Bromodomain-like"/>
    <property type="match status" value="1"/>
</dbReference>
<protein>
    <recommendedName>
        <fullName evidence="4">Bromo domain-containing protein</fullName>
    </recommendedName>
</protein>
<dbReference type="InterPro" id="IPR036427">
    <property type="entry name" value="Bromodomain-like_sf"/>
</dbReference>
<keyword evidence="1" id="KW-0103">Bromodomain</keyword>